<sequence>MTRTSVAIDIHSQNWNNNNAFSQVVYIDTNAIIDIFEQRPNGQATEDYIKELVNQNGLIIWSDHTMDELTDFVHVNEYISYARANGVQRMGRKHPWKVAEDIVSDQQSANIASTVHTKMDQITTYLEQFGMQADVEFNKAKELTKEVHMHYGGNRKDSKHVAIANLNGVNDILTHDSGFLRYPVNVFGASAEIKNNYDPNMPHSQYVDLSESLLKKEDDEENTG</sequence>
<dbReference type="EMBL" id="JAEKJY010000005">
    <property type="protein sequence ID" value="MBN8236844.1"/>
    <property type="molecule type" value="Genomic_DNA"/>
</dbReference>
<gene>
    <name evidence="1" type="ORF">JF544_16420</name>
</gene>
<name>A0ABS3E090_9BACI</name>
<protein>
    <recommendedName>
        <fullName evidence="3">PIN domain-containing protein</fullName>
    </recommendedName>
</protein>
<accession>A0ABS3E090</accession>
<evidence type="ECO:0008006" key="3">
    <source>
        <dbReference type="Google" id="ProtNLM"/>
    </source>
</evidence>
<keyword evidence="2" id="KW-1185">Reference proteome</keyword>
<dbReference type="InterPro" id="IPR029060">
    <property type="entry name" value="PIN-like_dom_sf"/>
</dbReference>
<organism evidence="1 2">
    <name type="scientific">Halobacillus kuroshimensis</name>
    <dbReference type="NCBI Taxonomy" id="302481"/>
    <lineage>
        <taxon>Bacteria</taxon>
        <taxon>Bacillati</taxon>
        <taxon>Bacillota</taxon>
        <taxon>Bacilli</taxon>
        <taxon>Bacillales</taxon>
        <taxon>Bacillaceae</taxon>
        <taxon>Halobacillus</taxon>
    </lineage>
</organism>
<proteinExistence type="predicted"/>
<evidence type="ECO:0000313" key="2">
    <source>
        <dbReference type="Proteomes" id="UP000663970"/>
    </source>
</evidence>
<comment type="caution">
    <text evidence="1">The sequence shown here is derived from an EMBL/GenBank/DDBJ whole genome shotgun (WGS) entry which is preliminary data.</text>
</comment>
<dbReference type="Proteomes" id="UP000663970">
    <property type="component" value="Unassembled WGS sequence"/>
</dbReference>
<evidence type="ECO:0000313" key="1">
    <source>
        <dbReference type="EMBL" id="MBN8236844.1"/>
    </source>
</evidence>
<dbReference type="SUPFAM" id="SSF88723">
    <property type="entry name" value="PIN domain-like"/>
    <property type="match status" value="1"/>
</dbReference>
<reference evidence="1 2" key="1">
    <citation type="submission" date="2020-12" db="EMBL/GenBank/DDBJ databases">
        <title>Oil enriched cultivation method for isolating marine PHA-producing bacteria.</title>
        <authorList>
            <person name="Zheng W."/>
            <person name="Yu S."/>
            <person name="Huang Y."/>
        </authorList>
    </citation>
    <scope>NUCLEOTIDE SEQUENCE [LARGE SCALE GENOMIC DNA]</scope>
    <source>
        <strain evidence="1 2">SY-2-6</strain>
    </source>
</reference>
<dbReference type="RefSeq" id="WP_206935441.1">
    <property type="nucleotide sequence ID" value="NZ_JAEKJY010000005.1"/>
</dbReference>